<protein>
    <recommendedName>
        <fullName evidence="4">Nucleic acid-binding protein</fullName>
    </recommendedName>
</protein>
<dbReference type="InterPro" id="IPR012340">
    <property type="entry name" value="NA-bd_OB-fold"/>
</dbReference>
<feature type="compositionally biased region" description="Low complexity" evidence="1">
    <location>
        <begin position="157"/>
        <end position="189"/>
    </location>
</feature>
<sequence length="377" mass="40259">MPASAGAIRADQPAAAACPVKRIKLLAGAPDPARLSWDEDALLINDWTPAARRFLDRKFAEEPAGAPATAASHWRSISTSPHALLHTGFTQESPVRADFFYAPTFASTEHSSAHSSQPSVASPPPTAEEDGEGEEDSQDQFLEHSIAVHDSTHSSQLAPPDDTTTLTLASTPSPSPSSSSSSSRLSTPSQLAPARLPRTITSLRAIPPAAHLARIAPQTVVVSLVAGVVQLPPARAVRTRRGARRELVELVVGDETASGLRVSFWFAEGEEGGALRAALRALRLRDVVLVENVALDAFRGRVFGYALRRSLQKNQTRVEVLARGGVDRFAGLAGVEKVEGVKDWVFGLVNPGVRRMGEDGGEGREEDVFLPPDTQEE</sequence>
<proteinExistence type="predicted"/>
<reference evidence="2 3" key="1">
    <citation type="submission" date="2024-02" db="EMBL/GenBank/DDBJ databases">
        <title>De novo assembly and annotation of 12 fungi associated with fruit tree decline syndrome in Ontario, Canada.</title>
        <authorList>
            <person name="Sulman M."/>
            <person name="Ellouze W."/>
            <person name="Ilyukhin E."/>
        </authorList>
    </citation>
    <scope>NUCLEOTIDE SEQUENCE [LARGE SCALE GENOMIC DNA]</scope>
    <source>
        <strain evidence="2 3">M1-105</strain>
    </source>
</reference>
<evidence type="ECO:0000313" key="2">
    <source>
        <dbReference type="EMBL" id="KAL1624806.1"/>
    </source>
</evidence>
<feature type="region of interest" description="Disordered" evidence="1">
    <location>
        <begin position="151"/>
        <end position="194"/>
    </location>
</feature>
<feature type="region of interest" description="Disordered" evidence="1">
    <location>
        <begin position="110"/>
        <end position="138"/>
    </location>
</feature>
<dbReference type="Proteomes" id="UP001521116">
    <property type="component" value="Unassembled WGS sequence"/>
</dbReference>
<feature type="compositionally biased region" description="Basic and acidic residues" evidence="1">
    <location>
        <begin position="356"/>
        <end position="367"/>
    </location>
</feature>
<gene>
    <name evidence="2" type="ORF">SLS56_007606</name>
</gene>
<feature type="region of interest" description="Disordered" evidence="1">
    <location>
        <begin position="356"/>
        <end position="377"/>
    </location>
</feature>
<evidence type="ECO:0000313" key="3">
    <source>
        <dbReference type="Proteomes" id="UP001521116"/>
    </source>
</evidence>
<feature type="compositionally biased region" description="Acidic residues" evidence="1">
    <location>
        <begin position="127"/>
        <end position="138"/>
    </location>
</feature>
<evidence type="ECO:0000256" key="1">
    <source>
        <dbReference type="SAM" id="MobiDB-lite"/>
    </source>
</evidence>
<dbReference type="EMBL" id="JAJVDC020000101">
    <property type="protein sequence ID" value="KAL1624806.1"/>
    <property type="molecule type" value="Genomic_DNA"/>
</dbReference>
<name>A0ABR3SMH3_9PEZI</name>
<feature type="compositionally biased region" description="Low complexity" evidence="1">
    <location>
        <begin position="110"/>
        <end position="120"/>
    </location>
</feature>
<organism evidence="2 3">
    <name type="scientific">Neofusicoccum ribis</name>
    <dbReference type="NCBI Taxonomy" id="45134"/>
    <lineage>
        <taxon>Eukaryota</taxon>
        <taxon>Fungi</taxon>
        <taxon>Dikarya</taxon>
        <taxon>Ascomycota</taxon>
        <taxon>Pezizomycotina</taxon>
        <taxon>Dothideomycetes</taxon>
        <taxon>Dothideomycetes incertae sedis</taxon>
        <taxon>Botryosphaeriales</taxon>
        <taxon>Botryosphaeriaceae</taxon>
        <taxon>Neofusicoccum</taxon>
    </lineage>
</organism>
<comment type="caution">
    <text evidence="2">The sequence shown here is derived from an EMBL/GenBank/DDBJ whole genome shotgun (WGS) entry which is preliminary data.</text>
</comment>
<dbReference type="Gene3D" id="2.40.50.140">
    <property type="entry name" value="Nucleic acid-binding proteins"/>
    <property type="match status" value="1"/>
</dbReference>
<keyword evidence="3" id="KW-1185">Reference proteome</keyword>
<accession>A0ABR3SMH3</accession>
<evidence type="ECO:0008006" key="4">
    <source>
        <dbReference type="Google" id="ProtNLM"/>
    </source>
</evidence>